<evidence type="ECO:0000256" key="1">
    <source>
        <dbReference type="SAM" id="MobiDB-lite"/>
    </source>
</evidence>
<feature type="region of interest" description="Disordered" evidence="1">
    <location>
        <begin position="81"/>
        <end position="113"/>
    </location>
</feature>
<dbReference type="KEGG" id="nli:G3M70_07350"/>
<dbReference type="Proteomes" id="UP000594688">
    <property type="component" value="Chromosome"/>
</dbReference>
<gene>
    <name evidence="2" type="ORF">G3M70_07350</name>
</gene>
<protein>
    <submittedName>
        <fullName evidence="2">Uncharacterized protein</fullName>
    </submittedName>
</protein>
<dbReference type="EMBL" id="CP048685">
    <property type="protein sequence ID" value="QPJ61711.1"/>
    <property type="molecule type" value="Genomic_DNA"/>
</dbReference>
<accession>A0A7T0G0C7</accession>
<name>A0A7T0G0C7_9BACT</name>
<dbReference type="AlphaFoldDB" id="A0A7T0G0C7"/>
<proteinExistence type="predicted"/>
<evidence type="ECO:0000313" key="2">
    <source>
        <dbReference type="EMBL" id="QPJ61711.1"/>
    </source>
</evidence>
<feature type="compositionally biased region" description="Basic and acidic residues" evidence="1">
    <location>
        <begin position="104"/>
        <end position="113"/>
    </location>
</feature>
<evidence type="ECO:0000313" key="3">
    <source>
        <dbReference type="Proteomes" id="UP000594688"/>
    </source>
</evidence>
<reference evidence="2 3" key="1">
    <citation type="submission" date="2020-02" db="EMBL/GenBank/DDBJ databases">
        <title>Genomic and physiological characterization of two novel Nitrospinaceae genera.</title>
        <authorList>
            <person name="Mueller A.J."/>
            <person name="Jung M.-Y."/>
            <person name="Strachan C.R."/>
            <person name="Herbold C.W."/>
            <person name="Kirkegaard R.H."/>
            <person name="Daims H."/>
        </authorList>
    </citation>
    <scope>NUCLEOTIDE SEQUENCE [LARGE SCALE GENOMIC DNA]</scope>
    <source>
        <strain evidence="2">EB</strain>
    </source>
</reference>
<organism evidence="2 3">
    <name type="scientific">Candidatus Nitronauta litoralis</name>
    <dbReference type="NCBI Taxonomy" id="2705533"/>
    <lineage>
        <taxon>Bacteria</taxon>
        <taxon>Pseudomonadati</taxon>
        <taxon>Nitrospinota/Tectimicrobiota group</taxon>
        <taxon>Nitrospinota</taxon>
        <taxon>Nitrospinia</taxon>
        <taxon>Nitrospinales</taxon>
        <taxon>Nitrospinaceae</taxon>
        <taxon>Candidatus Nitronauta</taxon>
    </lineage>
</organism>
<sequence>MTQFRIQQDSPNPVTNIKREAGRRIVEVAGSITKQINLQARFSILQLKEMRGTITPPESAELDKIVNVWDWVQEMRDASKTLEVSKPADFKDKKHWPKPPAQAERPEKAQKKK</sequence>